<evidence type="ECO:0000313" key="9">
    <source>
        <dbReference type="EMBL" id="KIL42182.1"/>
    </source>
</evidence>
<dbReference type="EMBL" id="JXAK01000003">
    <property type="protein sequence ID" value="KIL42182.1"/>
    <property type="molecule type" value="Genomic_DNA"/>
</dbReference>
<evidence type="ECO:0000256" key="3">
    <source>
        <dbReference type="ARBA" id="ARBA00022475"/>
    </source>
</evidence>
<comment type="subcellular location">
    <subcellularLocation>
        <location evidence="1 7">Cell membrane</location>
        <topology evidence="1 7">Multi-pass membrane protein</topology>
    </subcellularLocation>
</comment>
<dbReference type="InterPro" id="IPR035906">
    <property type="entry name" value="MetI-like_sf"/>
</dbReference>
<proteinExistence type="inferred from homology"/>
<keyword evidence="5 7" id="KW-1133">Transmembrane helix</keyword>
<organism evidence="9 10">
    <name type="scientific">Gordoniibacillus kamchatkensis</name>
    <dbReference type="NCBI Taxonomy" id="1590651"/>
    <lineage>
        <taxon>Bacteria</taxon>
        <taxon>Bacillati</taxon>
        <taxon>Bacillota</taxon>
        <taxon>Bacilli</taxon>
        <taxon>Bacillales</taxon>
        <taxon>Paenibacillaceae</taxon>
        <taxon>Gordoniibacillus</taxon>
    </lineage>
</organism>
<feature type="transmembrane region" description="Helical" evidence="7">
    <location>
        <begin position="21"/>
        <end position="42"/>
    </location>
</feature>
<dbReference type="Pfam" id="PF00528">
    <property type="entry name" value="BPD_transp_1"/>
    <property type="match status" value="1"/>
</dbReference>
<dbReference type="PANTHER" id="PTHR43744">
    <property type="entry name" value="ABC TRANSPORTER PERMEASE PROTEIN MG189-RELATED-RELATED"/>
    <property type="match status" value="1"/>
</dbReference>
<evidence type="ECO:0000256" key="7">
    <source>
        <dbReference type="RuleBase" id="RU363032"/>
    </source>
</evidence>
<feature type="transmembrane region" description="Helical" evidence="7">
    <location>
        <begin position="196"/>
        <end position="221"/>
    </location>
</feature>
<feature type="transmembrane region" description="Helical" evidence="7">
    <location>
        <begin position="120"/>
        <end position="144"/>
    </location>
</feature>
<dbReference type="SUPFAM" id="SSF161098">
    <property type="entry name" value="MetI-like"/>
    <property type="match status" value="1"/>
</dbReference>
<dbReference type="InterPro" id="IPR000515">
    <property type="entry name" value="MetI-like"/>
</dbReference>
<keyword evidence="4 7" id="KW-0812">Transmembrane</keyword>
<evidence type="ECO:0000259" key="8">
    <source>
        <dbReference type="PROSITE" id="PS50928"/>
    </source>
</evidence>
<accession>A0ABR5AMB5</accession>
<feature type="transmembrane region" description="Helical" evidence="7">
    <location>
        <begin position="257"/>
        <end position="278"/>
    </location>
</feature>
<comment type="caution">
    <text evidence="9">The sequence shown here is derived from an EMBL/GenBank/DDBJ whole genome shotgun (WGS) entry which is preliminary data.</text>
</comment>
<keyword evidence="3" id="KW-1003">Cell membrane</keyword>
<evidence type="ECO:0000256" key="6">
    <source>
        <dbReference type="ARBA" id="ARBA00023136"/>
    </source>
</evidence>
<sequence length="294" mass="33065">MSTAAVRTGGYFRGRKAQRNLSKAIVLVLLIGGSILFILPFWSMFSTSLKSPEEIAHFPPTFFPEHWLWKNYVDAWRLADFTRYTFNTLFIAVMAMIGHVLSNTFIAYGFAKIKFPGRQFLFTVLLGTMIIPGFVTLIPQYILFAKLHWVGTYLPLIVPGYFGGAFSVFMLRQFFMTIPNDLIEAAKIDGANHLYIWSRIVVPLAKPAVATIAVMTFNGAWNDFLGPLLYVNDVSMYTLQIGLESFKGVVGSAGMQWHYLMAGSLIVLTPVVLLFFLFQRYFIEGMNISAGTKG</sequence>
<evidence type="ECO:0000256" key="5">
    <source>
        <dbReference type="ARBA" id="ARBA00022989"/>
    </source>
</evidence>
<evidence type="ECO:0000256" key="1">
    <source>
        <dbReference type="ARBA" id="ARBA00004651"/>
    </source>
</evidence>
<evidence type="ECO:0000256" key="2">
    <source>
        <dbReference type="ARBA" id="ARBA00022448"/>
    </source>
</evidence>
<protein>
    <submittedName>
        <fullName evidence="9">Sugar ABC transporter ATP-binding protein</fullName>
    </submittedName>
</protein>
<dbReference type="Proteomes" id="UP000031967">
    <property type="component" value="Unassembled WGS sequence"/>
</dbReference>
<comment type="similarity">
    <text evidence="7">Belongs to the binding-protein-dependent transport system permease family.</text>
</comment>
<dbReference type="CDD" id="cd06261">
    <property type="entry name" value="TM_PBP2"/>
    <property type="match status" value="1"/>
</dbReference>
<feature type="transmembrane region" description="Helical" evidence="7">
    <location>
        <begin position="84"/>
        <end position="108"/>
    </location>
</feature>
<gene>
    <name evidence="9" type="ORF">SD70_03235</name>
</gene>
<dbReference type="PANTHER" id="PTHR43744:SF12">
    <property type="entry name" value="ABC TRANSPORTER PERMEASE PROTEIN MG189-RELATED"/>
    <property type="match status" value="1"/>
</dbReference>
<feature type="domain" description="ABC transmembrane type-1" evidence="8">
    <location>
        <begin position="85"/>
        <end position="278"/>
    </location>
</feature>
<keyword evidence="2 7" id="KW-0813">Transport</keyword>
<keyword evidence="9" id="KW-0547">Nucleotide-binding</keyword>
<dbReference type="PROSITE" id="PS50928">
    <property type="entry name" value="ABC_TM1"/>
    <property type="match status" value="1"/>
</dbReference>
<evidence type="ECO:0000313" key="10">
    <source>
        <dbReference type="Proteomes" id="UP000031967"/>
    </source>
</evidence>
<keyword evidence="9" id="KW-0067">ATP-binding</keyword>
<keyword evidence="10" id="KW-1185">Reference proteome</keyword>
<name>A0ABR5AMB5_9BACL</name>
<keyword evidence="6 7" id="KW-0472">Membrane</keyword>
<dbReference type="RefSeq" id="WP_041045570.1">
    <property type="nucleotide sequence ID" value="NZ_JXAK01000003.1"/>
</dbReference>
<dbReference type="GO" id="GO:0005524">
    <property type="term" value="F:ATP binding"/>
    <property type="evidence" value="ECO:0007669"/>
    <property type="project" value="UniProtKB-KW"/>
</dbReference>
<feature type="transmembrane region" description="Helical" evidence="7">
    <location>
        <begin position="156"/>
        <end position="175"/>
    </location>
</feature>
<dbReference type="Gene3D" id="1.10.3720.10">
    <property type="entry name" value="MetI-like"/>
    <property type="match status" value="1"/>
</dbReference>
<evidence type="ECO:0000256" key="4">
    <source>
        <dbReference type="ARBA" id="ARBA00022692"/>
    </source>
</evidence>
<reference evidence="9 10" key="1">
    <citation type="submission" date="2014-12" db="EMBL/GenBank/DDBJ databases">
        <title>Draft genome sequence of Paenibacillus kamchatkensis strain B-2647.</title>
        <authorList>
            <person name="Karlyshev A.V."/>
            <person name="Kudryashova E.B."/>
        </authorList>
    </citation>
    <scope>NUCLEOTIDE SEQUENCE [LARGE SCALE GENOMIC DNA]</scope>
    <source>
        <strain evidence="9 10">VKM B-2647</strain>
    </source>
</reference>